<dbReference type="GO" id="GO:0045944">
    <property type="term" value="P:positive regulation of transcription by RNA polymerase II"/>
    <property type="evidence" value="ECO:0007669"/>
    <property type="project" value="TreeGrafter"/>
</dbReference>
<dbReference type="AlphaFoldDB" id="A0A8K0DN64"/>
<dbReference type="Pfam" id="PF18428">
    <property type="entry name" value="BRCT_3"/>
    <property type="match status" value="1"/>
</dbReference>
<dbReference type="SUPFAM" id="SSF52113">
    <property type="entry name" value="BRCT domain"/>
    <property type="match status" value="2"/>
</dbReference>
<reference evidence="2" key="1">
    <citation type="submission" date="2020-03" db="EMBL/GenBank/DDBJ databases">
        <title>A high-quality chromosome-level genome assembly of a woody plant with both climbing and erect habits, Rhamnella rubrinervis.</title>
        <authorList>
            <person name="Lu Z."/>
            <person name="Yang Y."/>
            <person name="Zhu X."/>
            <person name="Sun Y."/>
        </authorList>
    </citation>
    <scope>NUCLEOTIDE SEQUENCE</scope>
    <source>
        <strain evidence="2">BYM</strain>
        <tissue evidence="2">Leaf</tissue>
    </source>
</reference>
<dbReference type="InterPro" id="IPR047252">
    <property type="entry name" value="TP53BP1-like"/>
</dbReference>
<organism evidence="2 3">
    <name type="scientific">Rhamnella rubrinervis</name>
    <dbReference type="NCBI Taxonomy" id="2594499"/>
    <lineage>
        <taxon>Eukaryota</taxon>
        <taxon>Viridiplantae</taxon>
        <taxon>Streptophyta</taxon>
        <taxon>Embryophyta</taxon>
        <taxon>Tracheophyta</taxon>
        <taxon>Spermatophyta</taxon>
        <taxon>Magnoliopsida</taxon>
        <taxon>eudicotyledons</taxon>
        <taxon>Gunneridae</taxon>
        <taxon>Pentapetalae</taxon>
        <taxon>rosids</taxon>
        <taxon>fabids</taxon>
        <taxon>Rosales</taxon>
        <taxon>Rhamnaceae</taxon>
        <taxon>rhamnoid group</taxon>
        <taxon>Rhamneae</taxon>
        <taxon>Rhamnella</taxon>
    </lineage>
</organism>
<feature type="domain" description="BRCT" evidence="1">
    <location>
        <begin position="111"/>
        <end position="214"/>
    </location>
</feature>
<dbReference type="SMART" id="SM00292">
    <property type="entry name" value="BRCT"/>
    <property type="match status" value="2"/>
</dbReference>
<dbReference type="PANTHER" id="PTHR15321:SF3">
    <property type="entry name" value="TP53-BINDING PROTEIN 1"/>
    <property type="match status" value="1"/>
</dbReference>
<dbReference type="InterPro" id="IPR001357">
    <property type="entry name" value="BRCT_dom"/>
</dbReference>
<evidence type="ECO:0000259" key="1">
    <source>
        <dbReference type="PROSITE" id="PS50172"/>
    </source>
</evidence>
<comment type="caution">
    <text evidence="2">The sequence shown here is derived from an EMBL/GenBank/DDBJ whole genome shotgun (WGS) entry which is preliminary data.</text>
</comment>
<dbReference type="GO" id="GO:0000077">
    <property type="term" value="P:DNA damage checkpoint signaling"/>
    <property type="evidence" value="ECO:0007669"/>
    <property type="project" value="TreeGrafter"/>
</dbReference>
<proteinExistence type="predicted"/>
<name>A0A8K0DN64_9ROSA</name>
<dbReference type="Proteomes" id="UP000796880">
    <property type="component" value="Unassembled WGS sequence"/>
</dbReference>
<dbReference type="PANTHER" id="PTHR15321">
    <property type="entry name" value="TUMOR SUPPRESSOR P53-BINDING PROTEIN 1"/>
    <property type="match status" value="1"/>
</dbReference>
<dbReference type="GO" id="GO:0005634">
    <property type="term" value="C:nucleus"/>
    <property type="evidence" value="ECO:0007669"/>
    <property type="project" value="TreeGrafter"/>
</dbReference>
<dbReference type="Gene3D" id="3.40.50.10190">
    <property type="entry name" value="BRCT domain"/>
    <property type="match status" value="2"/>
</dbReference>
<accession>A0A8K0DN64</accession>
<dbReference type="PROSITE" id="PS50172">
    <property type="entry name" value="BRCT"/>
    <property type="match status" value="2"/>
</dbReference>
<dbReference type="OrthoDB" id="646980at2759"/>
<keyword evidence="3" id="KW-1185">Reference proteome</keyword>
<gene>
    <name evidence="2" type="ORF">FNV43_RR25340</name>
</gene>
<dbReference type="InterPro" id="IPR036420">
    <property type="entry name" value="BRCT_dom_sf"/>
</dbReference>
<dbReference type="Pfam" id="PF00533">
    <property type="entry name" value="BRCT"/>
    <property type="match status" value="1"/>
</dbReference>
<sequence>MVDATAKLKQNNNKSILKAFAAETSFLSESADVPDGSFFIHIHGSKVHGESQSSIHFEGLHEKALKEILLSQDVSVGPTMRGSKKLKYSEKLLNHCIHEKDSIKNRCFKIRKRLIFQGIEFLLTGLSSQKEEAIEEQIRKHGGFILSDIPSLKLKRRRCSSSNRYQQPVILCLKKLQTIKFLYGCAVNAFILKVDWLTDSIGAGFLLSPETYLILSRRDAQAASIEKSVCHKGNNSVFDRVGIMLHGKHSFGTKLTNIVKHGGGQVFKALHWLVRRLDKEKISLGVIVAEDENRVSRHLRQCAFEQKIPMMPASWIVKSLHLGKLLPCVDERRSSSLPGSKNGKTPIFIETGKDI</sequence>
<protein>
    <recommendedName>
        <fullName evidence="1">BRCT domain-containing protein</fullName>
    </recommendedName>
</protein>
<feature type="domain" description="BRCT" evidence="1">
    <location>
        <begin position="233"/>
        <end position="327"/>
    </location>
</feature>
<evidence type="ECO:0000313" key="3">
    <source>
        <dbReference type="Proteomes" id="UP000796880"/>
    </source>
</evidence>
<evidence type="ECO:0000313" key="2">
    <source>
        <dbReference type="EMBL" id="KAF3434237.1"/>
    </source>
</evidence>
<dbReference type="GO" id="GO:0042393">
    <property type="term" value="F:histone binding"/>
    <property type="evidence" value="ECO:0007669"/>
    <property type="project" value="TreeGrafter"/>
</dbReference>
<dbReference type="FunFam" id="3.40.50.10190:FF:000081">
    <property type="entry name" value="BRCA1 C Terminus domain containing protein expressed"/>
    <property type="match status" value="1"/>
</dbReference>
<dbReference type="EMBL" id="VOIH02000011">
    <property type="protein sequence ID" value="KAF3434237.1"/>
    <property type="molecule type" value="Genomic_DNA"/>
</dbReference>